<accession>A0A834ARN9</accession>
<feature type="compositionally biased region" description="Polar residues" evidence="1">
    <location>
        <begin position="59"/>
        <end position="73"/>
    </location>
</feature>
<dbReference type="AlphaFoldDB" id="A0A834ARN9"/>
<gene>
    <name evidence="3" type="ORF">HJG60_016935</name>
</gene>
<evidence type="ECO:0000256" key="1">
    <source>
        <dbReference type="SAM" id="MobiDB-lite"/>
    </source>
</evidence>
<dbReference type="Gene3D" id="1.20.1070.10">
    <property type="entry name" value="Rhodopsin 7-helix transmembrane proteins"/>
    <property type="match status" value="1"/>
</dbReference>
<dbReference type="PANTHER" id="PTHR45620">
    <property type="entry name" value="PDF RECEPTOR-LIKE PROTEIN-RELATED"/>
    <property type="match status" value="1"/>
</dbReference>
<dbReference type="GO" id="GO:0005886">
    <property type="term" value="C:plasma membrane"/>
    <property type="evidence" value="ECO:0007669"/>
    <property type="project" value="TreeGrafter"/>
</dbReference>
<feature type="transmembrane region" description="Helical" evidence="2">
    <location>
        <begin position="6"/>
        <end position="26"/>
    </location>
</feature>
<organism evidence="3 4">
    <name type="scientific">Phyllostomus discolor</name>
    <name type="common">pale spear-nosed bat</name>
    <dbReference type="NCBI Taxonomy" id="89673"/>
    <lineage>
        <taxon>Eukaryota</taxon>
        <taxon>Metazoa</taxon>
        <taxon>Chordata</taxon>
        <taxon>Craniata</taxon>
        <taxon>Vertebrata</taxon>
        <taxon>Euteleostomi</taxon>
        <taxon>Mammalia</taxon>
        <taxon>Eutheria</taxon>
        <taxon>Laurasiatheria</taxon>
        <taxon>Chiroptera</taxon>
        <taxon>Yangochiroptera</taxon>
        <taxon>Phyllostomidae</taxon>
        <taxon>Phyllostominae</taxon>
        <taxon>Phyllostomus</taxon>
    </lineage>
</organism>
<dbReference type="GO" id="GO:0015055">
    <property type="term" value="F:secretin receptor activity"/>
    <property type="evidence" value="ECO:0007669"/>
    <property type="project" value="TreeGrafter"/>
</dbReference>
<evidence type="ECO:0000313" key="4">
    <source>
        <dbReference type="Proteomes" id="UP000664940"/>
    </source>
</evidence>
<proteinExistence type="predicted"/>
<feature type="region of interest" description="Disordered" evidence="1">
    <location>
        <begin position="59"/>
        <end position="85"/>
    </location>
</feature>
<dbReference type="InterPro" id="IPR050332">
    <property type="entry name" value="GPCR_2"/>
</dbReference>
<keyword evidence="2" id="KW-0472">Membrane</keyword>
<sequence length="85" mass="9423">MEIQLFFELALGSFQGLVVAVLYCFLNGEVQLEVQKKWRQWHLPEFPLCPLALSNSFSNGTSGHTHSTKASPSEPSPDTCRASVI</sequence>
<dbReference type="GO" id="GO:0017046">
    <property type="term" value="F:peptide hormone binding"/>
    <property type="evidence" value="ECO:0007669"/>
    <property type="project" value="TreeGrafter"/>
</dbReference>
<keyword evidence="2" id="KW-1133">Transmembrane helix</keyword>
<reference evidence="3 4" key="1">
    <citation type="journal article" date="2020" name="Nature">
        <title>Six reference-quality genomes reveal evolution of bat adaptations.</title>
        <authorList>
            <person name="Jebb D."/>
            <person name="Huang Z."/>
            <person name="Pippel M."/>
            <person name="Hughes G.M."/>
            <person name="Lavrichenko K."/>
            <person name="Devanna P."/>
            <person name="Winkler S."/>
            <person name="Jermiin L.S."/>
            <person name="Skirmuntt E.C."/>
            <person name="Katzourakis A."/>
            <person name="Burkitt-Gray L."/>
            <person name="Ray D.A."/>
            <person name="Sullivan K.A.M."/>
            <person name="Roscito J.G."/>
            <person name="Kirilenko B.M."/>
            <person name="Davalos L.M."/>
            <person name="Corthals A.P."/>
            <person name="Power M.L."/>
            <person name="Jones G."/>
            <person name="Ransome R.D."/>
            <person name="Dechmann D.K.N."/>
            <person name="Locatelli A.G."/>
            <person name="Puechmaille S.J."/>
            <person name="Fedrigo O."/>
            <person name="Jarvis E.D."/>
            <person name="Hiller M."/>
            <person name="Vernes S.C."/>
            <person name="Myers E.W."/>
            <person name="Teeling E.C."/>
        </authorList>
    </citation>
    <scope>NUCLEOTIDE SEQUENCE [LARGE SCALE GENOMIC DNA]</scope>
    <source>
        <strain evidence="3">Bat1K_MPI-CBG_1</strain>
    </source>
</reference>
<dbReference type="Proteomes" id="UP000664940">
    <property type="component" value="Unassembled WGS sequence"/>
</dbReference>
<evidence type="ECO:0000313" key="3">
    <source>
        <dbReference type="EMBL" id="KAF6116038.1"/>
    </source>
</evidence>
<dbReference type="EMBL" id="JABVXQ010000004">
    <property type="protein sequence ID" value="KAF6116038.1"/>
    <property type="molecule type" value="Genomic_DNA"/>
</dbReference>
<dbReference type="GO" id="GO:0008528">
    <property type="term" value="F:G protein-coupled peptide receptor activity"/>
    <property type="evidence" value="ECO:0007669"/>
    <property type="project" value="TreeGrafter"/>
</dbReference>
<dbReference type="PANTHER" id="PTHR45620:SF13">
    <property type="entry name" value="SECRETIN RECEPTOR"/>
    <property type="match status" value="1"/>
</dbReference>
<comment type="caution">
    <text evidence="3">The sequence shown here is derived from an EMBL/GenBank/DDBJ whole genome shotgun (WGS) entry which is preliminary data.</text>
</comment>
<keyword evidence="3" id="KW-0675">Receptor</keyword>
<evidence type="ECO:0000256" key="2">
    <source>
        <dbReference type="SAM" id="Phobius"/>
    </source>
</evidence>
<name>A0A834ARN9_9CHIR</name>
<protein>
    <submittedName>
        <fullName evidence="3">Secretin receptor</fullName>
    </submittedName>
</protein>
<dbReference type="GO" id="GO:0007188">
    <property type="term" value="P:adenylate cyclase-modulating G protein-coupled receptor signaling pathway"/>
    <property type="evidence" value="ECO:0007669"/>
    <property type="project" value="TreeGrafter"/>
</dbReference>
<dbReference type="PROSITE" id="PS00650">
    <property type="entry name" value="G_PROTEIN_RECEP_F2_2"/>
    <property type="match status" value="1"/>
</dbReference>
<keyword evidence="2" id="KW-0812">Transmembrane</keyword>
<dbReference type="InterPro" id="IPR017983">
    <property type="entry name" value="GPCR_2_secretin-like_CS"/>
</dbReference>